<feature type="compositionally biased region" description="Basic and acidic residues" evidence="1">
    <location>
        <begin position="173"/>
        <end position="185"/>
    </location>
</feature>
<name>A0A0G4FLH3_9ALVE</name>
<dbReference type="VEuPathDB" id="CryptoDB:Cvel_3498"/>
<feature type="region of interest" description="Disordered" evidence="1">
    <location>
        <begin position="147"/>
        <end position="260"/>
    </location>
</feature>
<protein>
    <submittedName>
        <fullName evidence="2">Uncharacterized protein</fullName>
    </submittedName>
</protein>
<organism evidence="2">
    <name type="scientific">Chromera velia CCMP2878</name>
    <dbReference type="NCBI Taxonomy" id="1169474"/>
    <lineage>
        <taxon>Eukaryota</taxon>
        <taxon>Sar</taxon>
        <taxon>Alveolata</taxon>
        <taxon>Colpodellida</taxon>
        <taxon>Chromeraceae</taxon>
        <taxon>Chromera</taxon>
    </lineage>
</organism>
<gene>
    <name evidence="2" type="ORF">Cvel_3498</name>
</gene>
<proteinExistence type="predicted"/>
<sequence length="260" mass="29060">MVEVYIPKKNVRGQLVPLQPKDDLPESVPLLRDLEKEVLNSLQHLERSIEELLQFDPEGEDQEIKEAAVENWHAVSVKKKRLERIQEKIKELESRQCGPLPERVADRENLLEAARLATAATPSASTGVDREGGVEQQLEAEVVAPAAPPAAAVPSHPLAQFGDMDFEDDEEEMRTREKGGEDGKPKPQFGDMDFEDDEEEMRTREKGGEDGKAKPQFGDMDFEDEEESRRREKGEDGKEGGDVYRECGSGGQSLDAGMFL</sequence>
<feature type="compositionally biased region" description="Basic and acidic residues" evidence="1">
    <location>
        <begin position="227"/>
        <end position="245"/>
    </location>
</feature>
<accession>A0A0G4FLH3</accession>
<dbReference type="EMBL" id="CDMZ01000463">
    <property type="protein sequence ID" value="CEM14859.1"/>
    <property type="molecule type" value="Genomic_DNA"/>
</dbReference>
<feature type="compositionally biased region" description="Basic and acidic residues" evidence="1">
    <location>
        <begin position="201"/>
        <end position="213"/>
    </location>
</feature>
<reference evidence="2" key="1">
    <citation type="submission" date="2014-11" db="EMBL/GenBank/DDBJ databases">
        <authorList>
            <person name="Otto D Thomas"/>
            <person name="Naeem Raeece"/>
        </authorList>
    </citation>
    <scope>NUCLEOTIDE SEQUENCE</scope>
</reference>
<evidence type="ECO:0000313" key="2">
    <source>
        <dbReference type="EMBL" id="CEM14859.1"/>
    </source>
</evidence>
<evidence type="ECO:0000256" key="1">
    <source>
        <dbReference type="SAM" id="MobiDB-lite"/>
    </source>
</evidence>
<dbReference type="AlphaFoldDB" id="A0A0G4FLH3"/>